<dbReference type="AlphaFoldDB" id="A0A1C7FGG0"/>
<dbReference type="PATRIC" id="fig|45658.7.peg.3952"/>
<dbReference type="EMBL" id="CP016415">
    <property type="protein sequence ID" value="ANU39021.1"/>
    <property type="molecule type" value="Genomic_DNA"/>
</dbReference>
<reference evidence="2 3" key="1">
    <citation type="submission" date="2016-07" db="EMBL/GenBank/DDBJ databases">
        <title>Genome sequencing of Vibrio scophthalmi strain VS-05, an isolated from Paralichthys olivaceus.</title>
        <authorList>
            <person name="Han H.-J."/>
        </authorList>
    </citation>
    <scope>NUCLEOTIDE SEQUENCE [LARGE SCALE GENOMIC DNA]</scope>
    <source>
        <strain evidence="2 3">VS-05</strain>
    </source>
</reference>
<evidence type="ECO:0000313" key="2">
    <source>
        <dbReference type="EMBL" id="ANU39021.1"/>
    </source>
</evidence>
<evidence type="ECO:0000313" key="3">
    <source>
        <dbReference type="Proteomes" id="UP000092528"/>
    </source>
</evidence>
<evidence type="ECO:0000256" key="1">
    <source>
        <dbReference type="SAM" id="SignalP"/>
    </source>
</evidence>
<feature type="chain" id="PRO_5008885671" evidence="1">
    <location>
        <begin position="19"/>
        <end position="116"/>
    </location>
</feature>
<keyword evidence="1" id="KW-0732">Signal</keyword>
<dbReference type="RefSeq" id="WP_065546630.1">
    <property type="nucleotide sequence ID" value="NZ_CP016415.1"/>
</dbReference>
<dbReference type="Proteomes" id="UP000092528">
    <property type="component" value="Chromosome 2"/>
</dbReference>
<gene>
    <name evidence="2" type="ORF">VSVS05_03985</name>
</gene>
<keyword evidence="3" id="KW-1185">Reference proteome</keyword>
<protein>
    <submittedName>
        <fullName evidence="2">Uncharacterized protein</fullName>
    </submittedName>
</protein>
<proteinExistence type="predicted"/>
<dbReference type="STRING" id="45658.VSVS12_03260"/>
<sequence length="116" mass="12998">MKKIAIAFVLFFSAFSYADVLETQNYTISIEINCEQGEMLCKDVSYLGVSKKSQNQIQLKGETVHTICADGVTPCTFLGYRFQNGTVDYFVSVHGDLRVTNISGDTLLHESGEWRD</sequence>
<dbReference type="GeneID" id="96874189"/>
<organism evidence="2 3">
    <name type="scientific">Vibrio scophthalmi</name>
    <dbReference type="NCBI Taxonomy" id="45658"/>
    <lineage>
        <taxon>Bacteria</taxon>
        <taxon>Pseudomonadati</taxon>
        <taxon>Pseudomonadota</taxon>
        <taxon>Gammaproteobacteria</taxon>
        <taxon>Vibrionales</taxon>
        <taxon>Vibrionaceae</taxon>
        <taxon>Vibrio</taxon>
    </lineage>
</organism>
<name>A0A1C7FGG0_9VIBR</name>
<accession>A0A1C7FGG0</accession>
<feature type="signal peptide" evidence="1">
    <location>
        <begin position="1"/>
        <end position="18"/>
    </location>
</feature>